<evidence type="ECO:0008006" key="3">
    <source>
        <dbReference type="Google" id="ProtNLM"/>
    </source>
</evidence>
<gene>
    <name evidence="1" type="ORF">J2Z71_000765</name>
</gene>
<dbReference type="InterPro" id="IPR024523">
    <property type="entry name" value="DUF3793"/>
</dbReference>
<comment type="caution">
    <text evidence="1">The sequence shown here is derived from an EMBL/GenBank/DDBJ whole genome shotgun (WGS) entry which is preliminary data.</text>
</comment>
<organism evidence="1 2">
    <name type="scientific">Peptoniphilus stercorisuis</name>
    <dbReference type="NCBI Taxonomy" id="1436965"/>
    <lineage>
        <taxon>Bacteria</taxon>
        <taxon>Bacillati</taxon>
        <taxon>Bacillota</taxon>
        <taxon>Tissierellia</taxon>
        <taxon>Tissierellales</taxon>
        <taxon>Peptoniphilaceae</taxon>
        <taxon>Peptoniphilus</taxon>
    </lineage>
</organism>
<dbReference type="EMBL" id="JAGGLJ010000006">
    <property type="protein sequence ID" value="MBP2025235.1"/>
    <property type="molecule type" value="Genomic_DNA"/>
</dbReference>
<dbReference type="RefSeq" id="WP_210060535.1">
    <property type="nucleotide sequence ID" value="NZ_JAGGLJ010000006.1"/>
</dbReference>
<reference evidence="1 2" key="1">
    <citation type="submission" date="2021-03" db="EMBL/GenBank/DDBJ databases">
        <title>Genomic Encyclopedia of Type Strains, Phase IV (KMG-IV): sequencing the most valuable type-strain genomes for metagenomic binning, comparative biology and taxonomic classification.</title>
        <authorList>
            <person name="Goeker M."/>
        </authorList>
    </citation>
    <scope>NUCLEOTIDE SEQUENCE [LARGE SCALE GENOMIC DNA]</scope>
    <source>
        <strain evidence="1 2">DSM 27563</strain>
    </source>
</reference>
<keyword evidence="2" id="KW-1185">Reference proteome</keyword>
<dbReference type="Proteomes" id="UP001519306">
    <property type="component" value="Unassembled WGS sequence"/>
</dbReference>
<accession>A0ABS4KBT0</accession>
<evidence type="ECO:0000313" key="2">
    <source>
        <dbReference type="Proteomes" id="UP001519306"/>
    </source>
</evidence>
<protein>
    <recommendedName>
        <fullName evidence="3">DUF3793 domain-containing protein</fullName>
    </recommendedName>
</protein>
<evidence type="ECO:0000313" key="1">
    <source>
        <dbReference type="EMBL" id="MBP2025235.1"/>
    </source>
</evidence>
<sequence length="197" mass="24049">MKDYLLKFYEKIKDYNDYDYLKVMIRFYSAPTLANLKVSSMINLTNTQRDLKDLWIKYREEFKSELKFEYIELKESKNSILILIYNKENLENTLKDSEIRDFLKSFNYLKTNNIYEDLKKLKSRFNKQGICPNEVGIFLGYPLEDVRDFHCCNKECKLTGYWRCYNNEKWARKEFEKYDYQKIKIINEVLNSKRRVG</sequence>
<dbReference type="Pfam" id="PF12672">
    <property type="entry name" value="DUF3793"/>
    <property type="match status" value="1"/>
</dbReference>
<proteinExistence type="predicted"/>
<name>A0ABS4KBT0_9FIRM</name>